<reference evidence="7 8" key="1">
    <citation type="submission" date="2019-09" db="EMBL/GenBank/DDBJ databases">
        <title>Segnochrobactrum spirostomi gen. nov., sp. nov., isolated from the ciliate Spirostomum cf. yagiui and description of a novel family, Segnochrobactraceae fam. nov. within the order Rhizobiales of the class Alphaproteobacteria.</title>
        <authorList>
            <person name="Akter S."/>
            <person name="Shazib S.U.A."/>
            <person name="Shin M.K."/>
        </authorList>
    </citation>
    <scope>NUCLEOTIDE SEQUENCE [LARGE SCALE GENOMIC DNA]</scope>
    <source>
        <strain evidence="7 8">Sp-1</strain>
    </source>
</reference>
<dbReference type="PANTHER" id="PTHR30213:SF0">
    <property type="entry name" value="UPF0761 MEMBRANE PROTEIN YIHY"/>
    <property type="match status" value="1"/>
</dbReference>
<name>A0A6A7Y2I3_9HYPH</name>
<feature type="transmembrane region" description="Helical" evidence="6">
    <location>
        <begin position="219"/>
        <end position="241"/>
    </location>
</feature>
<keyword evidence="4 6" id="KW-1133">Transmembrane helix</keyword>
<accession>A0A6A7Y2I3</accession>
<evidence type="ECO:0000256" key="4">
    <source>
        <dbReference type="ARBA" id="ARBA00022989"/>
    </source>
</evidence>
<evidence type="ECO:0000256" key="5">
    <source>
        <dbReference type="ARBA" id="ARBA00023136"/>
    </source>
</evidence>
<dbReference type="PIRSF" id="PIRSF035875">
    <property type="entry name" value="RNase_BN"/>
    <property type="match status" value="1"/>
</dbReference>
<gene>
    <name evidence="7" type="ORF">F0357_11480</name>
</gene>
<comment type="subcellular location">
    <subcellularLocation>
        <location evidence="1">Cell membrane</location>
        <topology evidence="1">Multi-pass membrane protein</topology>
    </subcellularLocation>
</comment>
<feature type="transmembrane region" description="Helical" evidence="6">
    <location>
        <begin position="188"/>
        <end position="207"/>
    </location>
</feature>
<feature type="transmembrane region" description="Helical" evidence="6">
    <location>
        <begin position="253"/>
        <end position="275"/>
    </location>
</feature>
<dbReference type="AlphaFoldDB" id="A0A6A7Y2I3"/>
<keyword evidence="3 6" id="KW-0812">Transmembrane</keyword>
<organism evidence="7 8">
    <name type="scientific">Segnochrobactrum spirostomi</name>
    <dbReference type="NCBI Taxonomy" id="2608987"/>
    <lineage>
        <taxon>Bacteria</taxon>
        <taxon>Pseudomonadati</taxon>
        <taxon>Pseudomonadota</taxon>
        <taxon>Alphaproteobacteria</taxon>
        <taxon>Hyphomicrobiales</taxon>
        <taxon>Segnochrobactraceae</taxon>
        <taxon>Segnochrobactrum</taxon>
    </lineage>
</organism>
<dbReference type="InterPro" id="IPR017039">
    <property type="entry name" value="Virul_fac_BrkB"/>
</dbReference>
<dbReference type="GO" id="GO:0005886">
    <property type="term" value="C:plasma membrane"/>
    <property type="evidence" value="ECO:0007669"/>
    <property type="project" value="UniProtKB-SubCell"/>
</dbReference>
<sequence length="290" mass="31803">MEVGAGRIRARFKQSIVRRVVGEVYTHFTADDGWAMASHLALQTLLSLFPFLIVVAAIAGIIGSQRLASEVASMVFDTWPKEVARPMAREAHEVLTRIHAGALTLGLLFALWFASNGIEALRMALNRAYRIVEPRAYLYRRMQSLIFICLGAVALLSLAIFIVFGPIIWAAVIDIAPWLSGAERAMRVLRFATATLILAFVLTAAHRWLPAGQRRVADILPGIGFTLVTWIAAGAGFGFYLQRIATYRDTYAGLANVTAAIVFFYVLATLLLLGAELNAALMRLRAAARL</sequence>
<evidence type="ECO:0000313" key="8">
    <source>
        <dbReference type="Proteomes" id="UP000332515"/>
    </source>
</evidence>
<proteinExistence type="predicted"/>
<protein>
    <submittedName>
        <fullName evidence="7">YihY/virulence factor BrkB family protein</fullName>
    </submittedName>
</protein>
<feature type="transmembrane region" description="Helical" evidence="6">
    <location>
        <begin position="145"/>
        <end position="176"/>
    </location>
</feature>
<evidence type="ECO:0000256" key="1">
    <source>
        <dbReference type="ARBA" id="ARBA00004651"/>
    </source>
</evidence>
<evidence type="ECO:0000256" key="6">
    <source>
        <dbReference type="SAM" id="Phobius"/>
    </source>
</evidence>
<feature type="transmembrane region" description="Helical" evidence="6">
    <location>
        <begin position="40"/>
        <end position="62"/>
    </location>
</feature>
<dbReference type="RefSeq" id="WP_153481402.1">
    <property type="nucleotide sequence ID" value="NZ_VWNA01000001.1"/>
</dbReference>
<evidence type="ECO:0000256" key="2">
    <source>
        <dbReference type="ARBA" id="ARBA00022475"/>
    </source>
</evidence>
<dbReference type="Proteomes" id="UP000332515">
    <property type="component" value="Unassembled WGS sequence"/>
</dbReference>
<keyword evidence="2" id="KW-1003">Cell membrane</keyword>
<comment type="caution">
    <text evidence="7">The sequence shown here is derived from an EMBL/GenBank/DDBJ whole genome shotgun (WGS) entry which is preliminary data.</text>
</comment>
<feature type="transmembrane region" description="Helical" evidence="6">
    <location>
        <begin position="94"/>
        <end position="114"/>
    </location>
</feature>
<dbReference type="NCBIfam" id="TIGR00765">
    <property type="entry name" value="yihY_not_rbn"/>
    <property type="match status" value="1"/>
</dbReference>
<evidence type="ECO:0000256" key="3">
    <source>
        <dbReference type="ARBA" id="ARBA00022692"/>
    </source>
</evidence>
<dbReference type="PANTHER" id="PTHR30213">
    <property type="entry name" value="INNER MEMBRANE PROTEIN YHJD"/>
    <property type="match status" value="1"/>
</dbReference>
<evidence type="ECO:0000313" key="7">
    <source>
        <dbReference type="EMBL" id="MQT13253.1"/>
    </source>
</evidence>
<keyword evidence="8" id="KW-1185">Reference proteome</keyword>
<keyword evidence="5 6" id="KW-0472">Membrane</keyword>
<dbReference type="Pfam" id="PF03631">
    <property type="entry name" value="Virul_fac_BrkB"/>
    <property type="match status" value="1"/>
</dbReference>
<dbReference type="EMBL" id="VWNA01000001">
    <property type="protein sequence ID" value="MQT13253.1"/>
    <property type="molecule type" value="Genomic_DNA"/>
</dbReference>